<sequence>MSSKQLHDEISSLRKPKWANLNALVQLASAALSRSNCISISLLGRGSYNFVYKLVFKDGSDVAVSISKEREENFNVTAKLSEISTILYIQENQQHYHQIPVPKVYTWDLSFSNPIGAPYVFMDVVKGVSLNERRAPDGRKGLDSLYPSDQLKVVNTLAAIQASLSGPISFNQIGSICRTPEGRYFIGELVNLQARSFGGPFSAIADLWYSVLEREVKIALEEWHNLENDVIPDSYHNGTPQKFGELLQTLSALIPYFAPPAVYTSLALHHPDLALRNILFDENDLTKVTGVIDWGGAQILPLIFTAHFPDDLLSTGDEPCERPDFPDESWRTIPHDWTSLGDTSTWPQVFRSEDDPVDLPAIGATMIKRYYLRQYFGACFSKHMKELHGDTDLSHATVFKDAPYYLKFHEVIMSGSDGWFLHEQWIRETFSRLKVTGAPTGKLVVGPNIYRESVEELIIDLGFMEQESGNPDEQASMASE</sequence>
<accession>A0A0C9UM32</accession>
<dbReference type="Pfam" id="PF01636">
    <property type="entry name" value="APH"/>
    <property type="match status" value="1"/>
</dbReference>
<protein>
    <submittedName>
        <fullName evidence="2">Unplaced genomic scaffold SPHSTscaffold_44, whole genome shotgun sequence</fullName>
    </submittedName>
</protein>
<organism evidence="2 3">
    <name type="scientific">Sphaerobolus stellatus (strain SS14)</name>
    <dbReference type="NCBI Taxonomy" id="990650"/>
    <lineage>
        <taxon>Eukaryota</taxon>
        <taxon>Fungi</taxon>
        <taxon>Dikarya</taxon>
        <taxon>Basidiomycota</taxon>
        <taxon>Agaricomycotina</taxon>
        <taxon>Agaricomycetes</taxon>
        <taxon>Phallomycetidae</taxon>
        <taxon>Geastrales</taxon>
        <taxon>Sphaerobolaceae</taxon>
        <taxon>Sphaerobolus</taxon>
    </lineage>
</organism>
<reference evidence="2 3" key="1">
    <citation type="submission" date="2014-06" db="EMBL/GenBank/DDBJ databases">
        <title>Evolutionary Origins and Diversification of the Mycorrhizal Mutualists.</title>
        <authorList>
            <consortium name="DOE Joint Genome Institute"/>
            <consortium name="Mycorrhizal Genomics Consortium"/>
            <person name="Kohler A."/>
            <person name="Kuo A."/>
            <person name="Nagy L.G."/>
            <person name="Floudas D."/>
            <person name="Copeland A."/>
            <person name="Barry K.W."/>
            <person name="Cichocki N."/>
            <person name="Veneault-Fourrey C."/>
            <person name="LaButti K."/>
            <person name="Lindquist E.A."/>
            <person name="Lipzen A."/>
            <person name="Lundell T."/>
            <person name="Morin E."/>
            <person name="Murat C."/>
            <person name="Riley R."/>
            <person name="Ohm R."/>
            <person name="Sun H."/>
            <person name="Tunlid A."/>
            <person name="Henrissat B."/>
            <person name="Grigoriev I.V."/>
            <person name="Hibbett D.S."/>
            <person name="Martin F."/>
        </authorList>
    </citation>
    <scope>NUCLEOTIDE SEQUENCE [LARGE SCALE GENOMIC DNA]</scope>
    <source>
        <strain evidence="2 3">SS14</strain>
    </source>
</reference>
<dbReference type="AlphaFoldDB" id="A0A0C9UM32"/>
<dbReference type="PANTHER" id="PTHR21310:SF13">
    <property type="entry name" value="AMINOGLYCOSIDE PHOSPHOTRANSFERASE DOMAIN-CONTAINING PROTEIN"/>
    <property type="match status" value="1"/>
</dbReference>
<gene>
    <name evidence="2" type="ORF">M422DRAFT_208407</name>
</gene>
<dbReference type="InterPro" id="IPR051678">
    <property type="entry name" value="AGP_Transferase"/>
</dbReference>
<dbReference type="PANTHER" id="PTHR21310">
    <property type="entry name" value="AMINOGLYCOSIDE PHOSPHOTRANSFERASE-RELATED-RELATED"/>
    <property type="match status" value="1"/>
</dbReference>
<evidence type="ECO:0000313" key="3">
    <source>
        <dbReference type="Proteomes" id="UP000054279"/>
    </source>
</evidence>
<proteinExistence type="predicted"/>
<dbReference type="InterPro" id="IPR002575">
    <property type="entry name" value="Aminoglycoside_PTrfase"/>
</dbReference>
<dbReference type="InterPro" id="IPR011009">
    <property type="entry name" value="Kinase-like_dom_sf"/>
</dbReference>
<dbReference type="Gene3D" id="3.90.1200.10">
    <property type="match status" value="1"/>
</dbReference>
<evidence type="ECO:0000313" key="2">
    <source>
        <dbReference type="EMBL" id="KIJ44128.1"/>
    </source>
</evidence>
<dbReference type="OrthoDB" id="10003767at2759"/>
<dbReference type="SUPFAM" id="SSF56112">
    <property type="entry name" value="Protein kinase-like (PK-like)"/>
    <property type="match status" value="1"/>
</dbReference>
<evidence type="ECO:0000259" key="1">
    <source>
        <dbReference type="Pfam" id="PF01636"/>
    </source>
</evidence>
<feature type="domain" description="Aminoglycoside phosphotransferase" evidence="1">
    <location>
        <begin position="98"/>
        <end position="302"/>
    </location>
</feature>
<dbReference type="Proteomes" id="UP000054279">
    <property type="component" value="Unassembled WGS sequence"/>
</dbReference>
<dbReference type="HOGENOM" id="CLU_608563_0_0_1"/>
<keyword evidence="3" id="KW-1185">Reference proteome</keyword>
<dbReference type="EMBL" id="KN837119">
    <property type="protein sequence ID" value="KIJ44128.1"/>
    <property type="molecule type" value="Genomic_DNA"/>
</dbReference>
<name>A0A0C9UM32_SPHS4</name>